<dbReference type="InterPro" id="IPR018022">
    <property type="entry name" value="IPT"/>
</dbReference>
<dbReference type="PANTHER" id="PTHR11088:SF60">
    <property type="entry name" value="TRNA DIMETHYLALLYLTRANSFERASE"/>
    <property type="match status" value="1"/>
</dbReference>
<evidence type="ECO:0000256" key="14">
    <source>
        <dbReference type="SAM" id="MobiDB-lite"/>
    </source>
</evidence>
<accession>A0A679J399</accession>
<protein>
    <recommendedName>
        <fullName evidence="10">tRNA dimethylallyltransferase</fullName>
        <ecNumber evidence="10">2.5.1.75</ecNumber>
    </recommendedName>
    <alternativeName>
        <fullName evidence="10">Dimethylallyl diphosphate:tRNA dimethylallyltransferase</fullName>
        <shortName evidence="10">DMAPP:tRNA dimethylallyltransferase</shortName>
        <shortName evidence="10">DMATase</shortName>
    </alternativeName>
    <alternativeName>
        <fullName evidence="10">Isopentenyl-diphosphate:tRNA isopentenyltransferase</fullName>
        <shortName evidence="10">IPP transferase</shortName>
        <shortName evidence="10">IPPT</shortName>
        <shortName evidence="10">IPTase</shortName>
    </alternativeName>
</protein>
<feature type="region of interest" description="Interaction with substrate tRNA" evidence="10">
    <location>
        <begin position="302"/>
        <end position="307"/>
    </location>
</feature>
<dbReference type="Gene3D" id="1.10.20.140">
    <property type="match status" value="1"/>
</dbReference>
<gene>
    <name evidence="10 15" type="primary">miaA</name>
    <name evidence="15" type="ORF">VVAX_03932</name>
</gene>
<feature type="region of interest" description="Interaction with substrate tRNA" evidence="10">
    <location>
        <begin position="95"/>
        <end position="98"/>
    </location>
</feature>
<comment type="similarity">
    <text evidence="3 10 13">Belongs to the IPP transferase family.</text>
</comment>
<keyword evidence="7 10" id="KW-0067">ATP-binding</keyword>
<feature type="binding site" evidence="10">
    <location>
        <begin position="70"/>
        <end position="77"/>
    </location>
    <ligand>
        <name>ATP</name>
        <dbReference type="ChEBI" id="CHEBI:30616"/>
    </ligand>
</feature>
<dbReference type="GO" id="GO:0052381">
    <property type="term" value="F:tRNA dimethylallyltransferase activity"/>
    <property type="evidence" value="ECO:0007669"/>
    <property type="project" value="UniProtKB-UniRule"/>
</dbReference>
<dbReference type="FunFam" id="1.10.20.140:FF:000001">
    <property type="entry name" value="tRNA dimethylallyltransferase"/>
    <property type="match status" value="1"/>
</dbReference>
<evidence type="ECO:0000256" key="13">
    <source>
        <dbReference type="RuleBase" id="RU003785"/>
    </source>
</evidence>
<comment type="catalytic activity">
    <reaction evidence="9 10 11">
        <text>adenosine(37) in tRNA + dimethylallyl diphosphate = N(6)-dimethylallyladenosine(37) in tRNA + diphosphate</text>
        <dbReference type="Rhea" id="RHEA:26482"/>
        <dbReference type="Rhea" id="RHEA-COMP:10162"/>
        <dbReference type="Rhea" id="RHEA-COMP:10375"/>
        <dbReference type="ChEBI" id="CHEBI:33019"/>
        <dbReference type="ChEBI" id="CHEBI:57623"/>
        <dbReference type="ChEBI" id="CHEBI:74411"/>
        <dbReference type="ChEBI" id="CHEBI:74415"/>
        <dbReference type="EC" id="2.5.1.75"/>
    </reaction>
</comment>
<organism evidence="15">
    <name type="scientific">Variovorax paradoxus</name>
    <dbReference type="NCBI Taxonomy" id="34073"/>
    <lineage>
        <taxon>Bacteria</taxon>
        <taxon>Pseudomonadati</taxon>
        <taxon>Pseudomonadota</taxon>
        <taxon>Betaproteobacteria</taxon>
        <taxon>Burkholderiales</taxon>
        <taxon>Comamonadaceae</taxon>
        <taxon>Variovorax</taxon>
    </lineage>
</organism>
<evidence type="ECO:0000256" key="2">
    <source>
        <dbReference type="ARBA" id="ARBA00003213"/>
    </source>
</evidence>
<keyword evidence="6 10" id="KW-0547">Nucleotide-binding</keyword>
<evidence type="ECO:0000256" key="6">
    <source>
        <dbReference type="ARBA" id="ARBA00022741"/>
    </source>
</evidence>
<evidence type="ECO:0000256" key="8">
    <source>
        <dbReference type="ARBA" id="ARBA00022842"/>
    </source>
</evidence>
<keyword evidence="5 10" id="KW-0819">tRNA processing</keyword>
<dbReference type="InterPro" id="IPR039657">
    <property type="entry name" value="Dimethylallyltransferase"/>
</dbReference>
<evidence type="ECO:0000313" key="15">
    <source>
        <dbReference type="EMBL" id="CAA2106826.1"/>
    </source>
</evidence>
<feature type="compositionally biased region" description="Low complexity" evidence="14">
    <location>
        <begin position="38"/>
        <end position="59"/>
    </location>
</feature>
<evidence type="ECO:0000256" key="10">
    <source>
        <dbReference type="HAMAP-Rule" id="MF_00185"/>
    </source>
</evidence>
<evidence type="ECO:0000256" key="7">
    <source>
        <dbReference type="ARBA" id="ARBA00022840"/>
    </source>
</evidence>
<keyword evidence="4 10" id="KW-0808">Transferase</keyword>
<dbReference type="InterPro" id="IPR027417">
    <property type="entry name" value="P-loop_NTPase"/>
</dbReference>
<evidence type="ECO:0000256" key="5">
    <source>
        <dbReference type="ARBA" id="ARBA00022694"/>
    </source>
</evidence>
<feature type="binding site" evidence="10">
    <location>
        <begin position="72"/>
        <end position="77"/>
    </location>
    <ligand>
        <name>substrate</name>
    </ligand>
</feature>
<proteinExistence type="inferred from homology"/>
<dbReference type="Gene3D" id="3.40.50.300">
    <property type="entry name" value="P-loop containing nucleotide triphosphate hydrolases"/>
    <property type="match status" value="1"/>
</dbReference>
<dbReference type="Pfam" id="PF01715">
    <property type="entry name" value="IPPT"/>
    <property type="match status" value="1"/>
</dbReference>
<reference evidence="15" key="1">
    <citation type="submission" date="2019-12" db="EMBL/GenBank/DDBJ databases">
        <authorList>
            <person name="Cremers G."/>
        </authorList>
    </citation>
    <scope>NUCLEOTIDE SEQUENCE</scope>
    <source>
        <strain evidence="15">Vvax</strain>
    </source>
</reference>
<comment type="function">
    <text evidence="2 10 12">Catalyzes the transfer of a dimethylallyl group onto the adenine at position 37 in tRNAs that read codons beginning with uridine, leading to the formation of N6-(dimethylallyl)adenosine (i(6)A).</text>
</comment>
<comment type="cofactor">
    <cofactor evidence="1 10">
        <name>Mg(2+)</name>
        <dbReference type="ChEBI" id="CHEBI:18420"/>
    </cofactor>
</comment>
<feature type="site" description="Interaction with substrate tRNA" evidence="10">
    <location>
        <position position="161"/>
    </location>
</feature>
<dbReference type="PANTHER" id="PTHR11088">
    <property type="entry name" value="TRNA DIMETHYLALLYLTRANSFERASE"/>
    <property type="match status" value="1"/>
</dbReference>
<evidence type="ECO:0000256" key="4">
    <source>
        <dbReference type="ARBA" id="ARBA00022679"/>
    </source>
</evidence>
<dbReference type="HAMAP" id="MF_00185">
    <property type="entry name" value="IPP_trans"/>
    <property type="match status" value="1"/>
</dbReference>
<dbReference type="GO" id="GO:0006400">
    <property type="term" value="P:tRNA modification"/>
    <property type="evidence" value="ECO:0007669"/>
    <property type="project" value="TreeGrafter"/>
</dbReference>
<dbReference type="NCBIfam" id="TIGR00174">
    <property type="entry name" value="miaA"/>
    <property type="match status" value="1"/>
</dbReference>
<feature type="region of interest" description="Interaction with substrate tRNA" evidence="10">
    <location>
        <begin position="342"/>
        <end position="349"/>
    </location>
</feature>
<dbReference type="EC" id="2.5.1.75" evidence="10"/>
<evidence type="ECO:0000256" key="3">
    <source>
        <dbReference type="ARBA" id="ARBA00005842"/>
    </source>
</evidence>
<name>A0A679J399_VARPD</name>
<evidence type="ECO:0000256" key="9">
    <source>
        <dbReference type="ARBA" id="ARBA00049563"/>
    </source>
</evidence>
<feature type="region of interest" description="Interaction with substrate tRNA" evidence="10">
    <location>
        <begin position="219"/>
        <end position="223"/>
    </location>
</feature>
<feature type="site" description="Interaction with substrate tRNA" evidence="10">
    <location>
        <position position="183"/>
    </location>
</feature>
<feature type="region of interest" description="Disordered" evidence="14">
    <location>
        <begin position="32"/>
        <end position="61"/>
    </location>
</feature>
<dbReference type="GO" id="GO:0005524">
    <property type="term" value="F:ATP binding"/>
    <property type="evidence" value="ECO:0007669"/>
    <property type="project" value="UniProtKB-UniRule"/>
</dbReference>
<keyword evidence="8 10" id="KW-0460">Magnesium</keyword>
<evidence type="ECO:0000256" key="11">
    <source>
        <dbReference type="RuleBase" id="RU003783"/>
    </source>
</evidence>
<sequence length="382" mass="40158">MRPAMAAGNEFIRFSDRKTRAGGRPRAICYPRRTMSPSSVPAAGAATLASPGAAPSSAPSSPPRYIALAGPTASGKTAAALALARLRPVEIVSVDSALVYRGMDVGTAKPTAAEQAVAPHHLIDILDAAESYNAAAFVADAARLIEEINARGALPLLVGGTMLYFKALFDGIDAMPAADAAVRAHIDADAAALGWPAMHARLAQVDPVTAARLAPQDSQRIQRALEVWASSGKPLSSFHASGNKAAGAVEGGMLFSLEPADRAWLHGRIAERFDAMLAAGFLDEVRALRARGDLSTDLPSMRCVGYRQAWETLDAAKDAEPDAKAMAGLRERGIAATRQLAKRQITWLRSMPQRTVIACDATDAVQTAVQLMAHATQARHTG</sequence>
<dbReference type="AlphaFoldDB" id="A0A679J399"/>
<dbReference type="SUPFAM" id="SSF52540">
    <property type="entry name" value="P-loop containing nucleoside triphosphate hydrolases"/>
    <property type="match status" value="1"/>
</dbReference>
<evidence type="ECO:0000256" key="1">
    <source>
        <dbReference type="ARBA" id="ARBA00001946"/>
    </source>
</evidence>
<comment type="subunit">
    <text evidence="10">Monomer.</text>
</comment>
<evidence type="ECO:0000256" key="12">
    <source>
        <dbReference type="RuleBase" id="RU003784"/>
    </source>
</evidence>
<dbReference type="EMBL" id="LR743507">
    <property type="protein sequence ID" value="CAA2106826.1"/>
    <property type="molecule type" value="Genomic_DNA"/>
</dbReference>